<dbReference type="InterPro" id="IPR030048">
    <property type="entry name" value="SurE"/>
</dbReference>
<dbReference type="PANTHER" id="PTHR30457">
    <property type="entry name" value="5'-NUCLEOTIDASE SURE"/>
    <property type="match status" value="1"/>
</dbReference>
<keyword evidence="4" id="KW-0479">Metal-binding</keyword>
<reference evidence="7 8" key="1">
    <citation type="submission" date="2015-09" db="EMBL/GenBank/DDBJ databases">
        <title>Identification and resolution of microdiversity through metagenomic sequencing of parallel consortia.</title>
        <authorList>
            <person name="Nelson W.C."/>
            <person name="Romine M.F."/>
            <person name="Lindemann S.R."/>
        </authorList>
    </citation>
    <scope>NUCLEOTIDE SEQUENCE [LARGE SCALE GENOMIC DNA]</scope>
    <source>
        <strain evidence="7">Ana</strain>
    </source>
</reference>
<comment type="similarity">
    <text evidence="2">Belongs to the SurE nucleotidase family.</text>
</comment>
<dbReference type="PATRIC" id="fig|1666911.3.peg.5205"/>
<dbReference type="AlphaFoldDB" id="A0A0P8BR63"/>
<evidence type="ECO:0000256" key="1">
    <source>
        <dbReference type="ARBA" id="ARBA00000815"/>
    </source>
</evidence>
<dbReference type="InterPro" id="IPR002828">
    <property type="entry name" value="SurE-like_Pase/nucleotidase"/>
</dbReference>
<evidence type="ECO:0000256" key="3">
    <source>
        <dbReference type="ARBA" id="ARBA00012643"/>
    </source>
</evidence>
<evidence type="ECO:0000259" key="6">
    <source>
        <dbReference type="Pfam" id="PF01975"/>
    </source>
</evidence>
<feature type="domain" description="Survival protein SurE-like phosphatase/nucleotidase" evidence="6">
    <location>
        <begin position="55"/>
        <end position="195"/>
    </location>
</feature>
<dbReference type="SUPFAM" id="SSF64167">
    <property type="entry name" value="SurE-like"/>
    <property type="match status" value="1"/>
</dbReference>
<dbReference type="Pfam" id="PF01975">
    <property type="entry name" value="SurE"/>
    <property type="match status" value="1"/>
</dbReference>
<evidence type="ECO:0000256" key="2">
    <source>
        <dbReference type="ARBA" id="ARBA00011062"/>
    </source>
</evidence>
<dbReference type="Gene3D" id="3.40.1210.10">
    <property type="entry name" value="Survival protein SurE-like phosphatase/nucleotidase"/>
    <property type="match status" value="1"/>
</dbReference>
<protein>
    <recommendedName>
        <fullName evidence="3">5'-nucleotidase</fullName>
        <ecNumber evidence="3">3.1.3.5</ecNumber>
    </recommendedName>
</protein>
<dbReference type="GO" id="GO:0046872">
    <property type="term" value="F:metal ion binding"/>
    <property type="evidence" value="ECO:0007669"/>
    <property type="project" value="UniProtKB-KW"/>
</dbReference>
<dbReference type="Proteomes" id="UP000050465">
    <property type="component" value="Unassembled WGS sequence"/>
</dbReference>
<keyword evidence="5 7" id="KW-0378">Hydrolase</keyword>
<comment type="catalytic activity">
    <reaction evidence="1">
        <text>a ribonucleoside 5'-phosphate + H2O = a ribonucleoside + phosphate</text>
        <dbReference type="Rhea" id="RHEA:12484"/>
        <dbReference type="ChEBI" id="CHEBI:15377"/>
        <dbReference type="ChEBI" id="CHEBI:18254"/>
        <dbReference type="ChEBI" id="CHEBI:43474"/>
        <dbReference type="ChEBI" id="CHEBI:58043"/>
        <dbReference type="EC" id="3.1.3.5"/>
    </reaction>
</comment>
<comment type="caution">
    <text evidence="7">The sequence shown here is derived from an EMBL/GenBank/DDBJ whole genome shotgun (WGS) entry which is preliminary data.</text>
</comment>
<name>A0A0P8BR63_9CYAN</name>
<dbReference type="NCBIfam" id="NF001493">
    <property type="entry name" value="PRK00346.2-3"/>
    <property type="match status" value="1"/>
</dbReference>
<accession>A0A0P8BR63</accession>
<dbReference type="InterPro" id="IPR036523">
    <property type="entry name" value="SurE-like_sf"/>
</dbReference>
<evidence type="ECO:0000313" key="7">
    <source>
        <dbReference type="EMBL" id="KPQ36484.1"/>
    </source>
</evidence>
<proteinExistence type="inferred from homology"/>
<evidence type="ECO:0000256" key="4">
    <source>
        <dbReference type="ARBA" id="ARBA00022723"/>
    </source>
</evidence>
<evidence type="ECO:0000256" key="5">
    <source>
        <dbReference type="ARBA" id="ARBA00022801"/>
    </source>
</evidence>
<sequence>MTLLVLTNDDGFGAPGINALEAALFHDEFTKYSAGSGAVSGAASSAGSSTAAPDKIQCVTVAPDAPHSGCSHQMNRGGAIAIDERAQGRYAIGGTPADCSRVAISHLYPDADWVLSGINAGGNMGSDVYLSGTVAAVREAVLLRKRAIALSQYHYRNQPFDWARASRLSARVLAQLMAMPLPVGQFWNVNLPAPPLDGSADDPEIVFCQGCTQPLPIEFVVDEAGFRYAGAYEDRLRDPKSDVDVCLSGRISVVKVQMW</sequence>
<gene>
    <name evidence="7" type="primary">surE</name>
    <name evidence="7" type="ORF">HLUCCA11_06365</name>
</gene>
<evidence type="ECO:0000313" key="8">
    <source>
        <dbReference type="Proteomes" id="UP000050465"/>
    </source>
</evidence>
<dbReference type="GO" id="GO:0008253">
    <property type="term" value="F:5'-nucleotidase activity"/>
    <property type="evidence" value="ECO:0007669"/>
    <property type="project" value="UniProtKB-EC"/>
</dbReference>
<dbReference type="EMBL" id="LJZR01000006">
    <property type="protein sequence ID" value="KPQ36484.1"/>
    <property type="molecule type" value="Genomic_DNA"/>
</dbReference>
<dbReference type="PANTHER" id="PTHR30457:SF0">
    <property type="entry name" value="PHOSPHATASE, PUTATIVE (AFU_ORTHOLOGUE AFUA_4G01070)-RELATED"/>
    <property type="match status" value="1"/>
</dbReference>
<dbReference type="STRING" id="1666911.HLUCCA11_06365"/>
<organism evidence="7 8">
    <name type="scientific">Phormidesmis priestleyi Ana</name>
    <dbReference type="NCBI Taxonomy" id="1666911"/>
    <lineage>
        <taxon>Bacteria</taxon>
        <taxon>Bacillati</taxon>
        <taxon>Cyanobacteriota</taxon>
        <taxon>Cyanophyceae</taxon>
        <taxon>Leptolyngbyales</taxon>
        <taxon>Leptolyngbyaceae</taxon>
        <taxon>Phormidesmis</taxon>
    </lineage>
</organism>
<dbReference type="EC" id="3.1.3.5" evidence="3"/>